<dbReference type="GO" id="GO:0016747">
    <property type="term" value="F:acyltransferase activity, transferring groups other than amino-acyl groups"/>
    <property type="evidence" value="ECO:0007669"/>
    <property type="project" value="InterPro"/>
</dbReference>
<dbReference type="RefSeq" id="WP_091622332.1">
    <property type="nucleotide sequence ID" value="NZ_FNZN01000003.1"/>
</dbReference>
<evidence type="ECO:0000313" key="3">
    <source>
        <dbReference type="Proteomes" id="UP000198990"/>
    </source>
</evidence>
<feature type="domain" description="N-acetyltransferase" evidence="1">
    <location>
        <begin position="14"/>
        <end position="173"/>
    </location>
</feature>
<protein>
    <submittedName>
        <fullName evidence="2">Protein N-acetyltransferase, RimJ/RimL family</fullName>
    </submittedName>
</protein>
<dbReference type="InterPro" id="IPR051531">
    <property type="entry name" value="N-acetyltransferase"/>
</dbReference>
<gene>
    <name evidence="2" type="ORF">SAMN04488008_103184</name>
</gene>
<evidence type="ECO:0000259" key="1">
    <source>
        <dbReference type="PROSITE" id="PS51186"/>
    </source>
</evidence>
<dbReference type="OrthoDB" id="9788916at2"/>
<dbReference type="Gene3D" id="3.40.630.30">
    <property type="match status" value="1"/>
</dbReference>
<dbReference type="InterPro" id="IPR000182">
    <property type="entry name" value="GNAT_dom"/>
</dbReference>
<dbReference type="AlphaFoldDB" id="A0A1H7NHL8"/>
<dbReference type="STRING" id="228957.SAMN04488008_103184"/>
<dbReference type="EMBL" id="FNZN01000003">
    <property type="protein sequence ID" value="SEL22831.1"/>
    <property type="molecule type" value="Genomic_DNA"/>
</dbReference>
<dbReference type="PANTHER" id="PTHR43792:SF1">
    <property type="entry name" value="N-ACETYLTRANSFERASE DOMAIN-CONTAINING PROTEIN"/>
    <property type="match status" value="1"/>
</dbReference>
<dbReference type="PROSITE" id="PS51186">
    <property type="entry name" value="GNAT"/>
    <property type="match status" value="1"/>
</dbReference>
<dbReference type="InterPro" id="IPR016181">
    <property type="entry name" value="Acyl_CoA_acyltransferase"/>
</dbReference>
<proteinExistence type="predicted"/>
<organism evidence="2 3">
    <name type="scientific">Maribacter orientalis</name>
    <dbReference type="NCBI Taxonomy" id="228957"/>
    <lineage>
        <taxon>Bacteria</taxon>
        <taxon>Pseudomonadati</taxon>
        <taxon>Bacteroidota</taxon>
        <taxon>Flavobacteriia</taxon>
        <taxon>Flavobacteriales</taxon>
        <taxon>Flavobacteriaceae</taxon>
        <taxon>Maribacter</taxon>
    </lineage>
</organism>
<evidence type="ECO:0000313" key="2">
    <source>
        <dbReference type="EMBL" id="SEL22831.1"/>
    </source>
</evidence>
<accession>A0A1H7NHL8</accession>
<sequence length="173" mass="20151">MPDYVLYNKESERLLFKKVTRSDFENWLPFHQEPLSSEYWSGLPKDPITTCNEQFSRIFERYEEKSGGMNALFSKETNKLIGIAGLLVQNVNNKEELEIGYSILPEYWRQGYAFEAAKKCKDVAFENKWADSLISIIQVNNIPSQKTALKNGMYIDFSTTYKDNPVHIFRIKA</sequence>
<dbReference type="SUPFAM" id="SSF55729">
    <property type="entry name" value="Acyl-CoA N-acyltransferases (Nat)"/>
    <property type="match status" value="1"/>
</dbReference>
<keyword evidence="2" id="KW-0808">Transferase</keyword>
<dbReference type="Pfam" id="PF13302">
    <property type="entry name" value="Acetyltransf_3"/>
    <property type="match status" value="1"/>
</dbReference>
<reference evidence="3" key="1">
    <citation type="submission" date="2016-10" db="EMBL/GenBank/DDBJ databases">
        <authorList>
            <person name="Varghese N."/>
            <person name="Submissions S."/>
        </authorList>
    </citation>
    <scope>NUCLEOTIDE SEQUENCE [LARGE SCALE GENOMIC DNA]</scope>
    <source>
        <strain evidence="3">DSM 16471</strain>
    </source>
</reference>
<name>A0A1H7NHL8_9FLAO</name>
<dbReference type="PANTHER" id="PTHR43792">
    <property type="entry name" value="GNAT FAMILY, PUTATIVE (AFU_ORTHOLOGUE AFUA_3G00765)-RELATED-RELATED"/>
    <property type="match status" value="1"/>
</dbReference>
<dbReference type="Proteomes" id="UP000198990">
    <property type="component" value="Unassembled WGS sequence"/>
</dbReference>
<keyword evidence="3" id="KW-1185">Reference proteome</keyword>